<dbReference type="EMBL" id="JAUKUA010000004">
    <property type="protein sequence ID" value="KAK0714588.1"/>
    <property type="molecule type" value="Genomic_DNA"/>
</dbReference>
<evidence type="ECO:0000256" key="1">
    <source>
        <dbReference type="SAM" id="MobiDB-lite"/>
    </source>
</evidence>
<reference evidence="2" key="1">
    <citation type="submission" date="2023-06" db="EMBL/GenBank/DDBJ databases">
        <title>Genome-scale phylogeny and comparative genomics of the fungal order Sordariales.</title>
        <authorList>
            <consortium name="Lawrence Berkeley National Laboratory"/>
            <person name="Hensen N."/>
            <person name="Bonometti L."/>
            <person name="Westerberg I."/>
            <person name="Brannstrom I.O."/>
            <person name="Guillou S."/>
            <person name="Cros-Aarteil S."/>
            <person name="Calhoun S."/>
            <person name="Haridas S."/>
            <person name="Kuo A."/>
            <person name="Mondo S."/>
            <person name="Pangilinan J."/>
            <person name="Riley R."/>
            <person name="Labutti K."/>
            <person name="Andreopoulos B."/>
            <person name="Lipzen A."/>
            <person name="Chen C."/>
            <person name="Yanf M."/>
            <person name="Daum C."/>
            <person name="Ng V."/>
            <person name="Clum A."/>
            <person name="Steindorff A."/>
            <person name="Ohm R."/>
            <person name="Martin F."/>
            <person name="Silar P."/>
            <person name="Natvig D."/>
            <person name="Lalanne C."/>
            <person name="Gautier V."/>
            <person name="Ament-Velasquez S.L."/>
            <person name="Kruys A."/>
            <person name="Hutchinson M.I."/>
            <person name="Powell A.J."/>
            <person name="Barry K."/>
            <person name="Miller A.N."/>
            <person name="Grigoriev I.V."/>
            <person name="Debuchy R."/>
            <person name="Gladieux P."/>
            <person name="Thoren M.H."/>
            <person name="Johannesson H."/>
        </authorList>
    </citation>
    <scope>NUCLEOTIDE SEQUENCE</scope>
    <source>
        <strain evidence="2">SMH4607-1</strain>
    </source>
</reference>
<feature type="compositionally biased region" description="Gly residues" evidence="1">
    <location>
        <begin position="176"/>
        <end position="186"/>
    </location>
</feature>
<keyword evidence="3" id="KW-1185">Reference proteome</keyword>
<gene>
    <name evidence="2" type="ORF">B0H67DRAFT_215961</name>
</gene>
<comment type="caution">
    <text evidence="2">The sequence shown here is derived from an EMBL/GenBank/DDBJ whole genome shotgun (WGS) entry which is preliminary data.</text>
</comment>
<name>A0AA40DWR5_9PEZI</name>
<dbReference type="Proteomes" id="UP001172102">
    <property type="component" value="Unassembled WGS sequence"/>
</dbReference>
<evidence type="ECO:0000313" key="3">
    <source>
        <dbReference type="Proteomes" id="UP001172102"/>
    </source>
</evidence>
<dbReference type="AlphaFoldDB" id="A0AA40DWR5"/>
<feature type="region of interest" description="Disordered" evidence="1">
    <location>
        <begin position="145"/>
        <end position="191"/>
    </location>
</feature>
<accession>A0AA40DWR5</accession>
<feature type="region of interest" description="Disordered" evidence="1">
    <location>
        <begin position="1"/>
        <end position="22"/>
    </location>
</feature>
<feature type="compositionally biased region" description="Basic and acidic residues" evidence="1">
    <location>
        <begin position="150"/>
        <end position="161"/>
    </location>
</feature>
<evidence type="ECO:0000313" key="2">
    <source>
        <dbReference type="EMBL" id="KAK0714588.1"/>
    </source>
</evidence>
<organism evidence="2 3">
    <name type="scientific">Lasiosphaeris hirsuta</name>
    <dbReference type="NCBI Taxonomy" id="260670"/>
    <lineage>
        <taxon>Eukaryota</taxon>
        <taxon>Fungi</taxon>
        <taxon>Dikarya</taxon>
        <taxon>Ascomycota</taxon>
        <taxon>Pezizomycotina</taxon>
        <taxon>Sordariomycetes</taxon>
        <taxon>Sordariomycetidae</taxon>
        <taxon>Sordariales</taxon>
        <taxon>Lasiosphaeriaceae</taxon>
        <taxon>Lasiosphaeris</taxon>
    </lineage>
</organism>
<sequence length="235" mass="25711">MDQPPAACSTLPPKAKHARQGDAMQHEHLFALAGMAFRFETQSKIFHCGGQHVVYDRHHHPEMHALKSGVDKNTLAAETEYDASLNKSRQNRAGWRHGCVTAARIDGLEVLHDPPKIDHHELLGPRSPVGFRFLVLVSPHPAPGWTLDAAARERRGSPDSHKWRRLTAPDSATGATGQGRTQGTGSDGTWLHLTPRMGGWDASRRLGSWEAAMDDASSCWGQEIGSFGSGRPSPR</sequence>
<proteinExistence type="predicted"/>
<protein>
    <submittedName>
        <fullName evidence="2">Uncharacterized protein</fullName>
    </submittedName>
</protein>